<comment type="similarity">
    <text evidence="1 3">Belongs to the PemK/MazF family.</text>
</comment>
<proteinExistence type="inferred from homology"/>
<dbReference type="SUPFAM" id="SSF50118">
    <property type="entry name" value="Cell growth inhibitor/plasmid maintenance toxic component"/>
    <property type="match status" value="1"/>
</dbReference>
<dbReference type="InterPro" id="IPR011067">
    <property type="entry name" value="Plasmid_toxin/cell-grow_inhib"/>
</dbReference>
<dbReference type="Gene3D" id="2.30.30.110">
    <property type="match status" value="1"/>
</dbReference>
<dbReference type="AlphaFoldDB" id="A0A7W8D1X9"/>
<comment type="caution">
    <text evidence="4">The sequence shown here is derived from an EMBL/GenBank/DDBJ whole genome shotgun (WGS) entry which is preliminary data.</text>
</comment>
<evidence type="ECO:0000256" key="3">
    <source>
        <dbReference type="PIRNR" id="PIRNR033490"/>
    </source>
</evidence>
<dbReference type="RefSeq" id="WP_183373731.1">
    <property type="nucleotide sequence ID" value="NZ_JACHHD010000001.1"/>
</dbReference>
<comment type="function">
    <text evidence="3">Toxic component of a type II toxin-antitoxin (TA) system.</text>
</comment>
<dbReference type="GO" id="GO:0006402">
    <property type="term" value="P:mRNA catabolic process"/>
    <property type="evidence" value="ECO:0007669"/>
    <property type="project" value="TreeGrafter"/>
</dbReference>
<protein>
    <recommendedName>
        <fullName evidence="3">mRNA interferase</fullName>
        <ecNumber evidence="3">3.1.-.-</ecNumber>
    </recommendedName>
</protein>
<name>A0A7W8D1X9_9FIRM</name>
<dbReference type="InterPro" id="IPR003477">
    <property type="entry name" value="PemK-like"/>
</dbReference>
<evidence type="ECO:0000313" key="5">
    <source>
        <dbReference type="Proteomes" id="UP000521313"/>
    </source>
</evidence>
<keyword evidence="3" id="KW-0255">Endonuclease</keyword>
<evidence type="ECO:0000256" key="1">
    <source>
        <dbReference type="ARBA" id="ARBA00007521"/>
    </source>
</evidence>
<reference evidence="4 5" key="1">
    <citation type="submission" date="2020-08" db="EMBL/GenBank/DDBJ databases">
        <title>Genomic Encyclopedia of Type Strains, Phase IV (KMG-IV): sequencing the most valuable type-strain genomes for metagenomic binning, comparative biology and taxonomic classification.</title>
        <authorList>
            <person name="Goeker M."/>
        </authorList>
    </citation>
    <scope>NUCLEOTIDE SEQUENCE [LARGE SCALE GENOMIC DNA]</scope>
    <source>
        <strain evidence="4 5">DSM 26963</strain>
    </source>
</reference>
<dbReference type="EC" id="3.1.-.-" evidence="3"/>
<dbReference type="EMBL" id="JACHHD010000001">
    <property type="protein sequence ID" value="MBB5184040.1"/>
    <property type="molecule type" value="Genomic_DNA"/>
</dbReference>
<keyword evidence="3" id="KW-0540">Nuclease</keyword>
<dbReference type="GO" id="GO:0003677">
    <property type="term" value="F:DNA binding"/>
    <property type="evidence" value="ECO:0007669"/>
    <property type="project" value="InterPro"/>
</dbReference>
<keyword evidence="3 4" id="KW-0378">Hydrolase</keyword>
<keyword evidence="2" id="KW-1277">Toxin-antitoxin system</keyword>
<sequence>MKEFIYRKGDVFLADLGIPHGSEQGGRRPVVIIQNDDGCVYSPTVTMVPMTTAIKKPFQKSHYILRYSDCIRYRSMVEAEQIQTIDKDRIIRRIGHLDPRDISGIEEAMRNHFGFDIPDCIEAP</sequence>
<dbReference type="Pfam" id="PF02452">
    <property type="entry name" value="PemK_toxin"/>
    <property type="match status" value="1"/>
</dbReference>
<dbReference type="Proteomes" id="UP000521313">
    <property type="component" value="Unassembled WGS sequence"/>
</dbReference>
<gene>
    <name evidence="4" type="ORF">HNQ43_000073</name>
</gene>
<dbReference type="PANTHER" id="PTHR33988">
    <property type="entry name" value="ENDORIBONUCLEASE MAZF-RELATED"/>
    <property type="match status" value="1"/>
</dbReference>
<evidence type="ECO:0000256" key="2">
    <source>
        <dbReference type="ARBA" id="ARBA00022649"/>
    </source>
</evidence>
<dbReference type="GO" id="GO:0016787">
    <property type="term" value="F:hydrolase activity"/>
    <property type="evidence" value="ECO:0007669"/>
    <property type="project" value="UniProtKB-KW"/>
</dbReference>
<evidence type="ECO:0000313" key="4">
    <source>
        <dbReference type="EMBL" id="MBB5184040.1"/>
    </source>
</evidence>
<dbReference type="PANTHER" id="PTHR33988:SF2">
    <property type="entry name" value="ENDORIBONUCLEASE MAZF"/>
    <property type="match status" value="1"/>
</dbReference>
<dbReference type="PIRSF" id="PIRSF033490">
    <property type="entry name" value="MazF"/>
    <property type="match status" value="1"/>
</dbReference>
<organism evidence="4 5">
    <name type="scientific">Faecalicoccus acidiformans</name>
    <dbReference type="NCBI Taxonomy" id="915173"/>
    <lineage>
        <taxon>Bacteria</taxon>
        <taxon>Bacillati</taxon>
        <taxon>Bacillota</taxon>
        <taxon>Erysipelotrichia</taxon>
        <taxon>Erysipelotrichales</taxon>
        <taxon>Erysipelotrichaceae</taxon>
        <taxon>Faecalicoccus</taxon>
    </lineage>
</organism>
<dbReference type="GO" id="GO:0016075">
    <property type="term" value="P:rRNA catabolic process"/>
    <property type="evidence" value="ECO:0007669"/>
    <property type="project" value="TreeGrafter"/>
</dbReference>
<accession>A0A7W8D1X9</accession>
<dbReference type="GO" id="GO:0004521">
    <property type="term" value="F:RNA endonuclease activity"/>
    <property type="evidence" value="ECO:0007669"/>
    <property type="project" value="TreeGrafter"/>
</dbReference>